<accession>A0A502HH19</accession>
<evidence type="ECO:0000259" key="2">
    <source>
        <dbReference type="PROSITE" id="PS51371"/>
    </source>
</evidence>
<keyword evidence="1" id="KW-0129">CBS domain</keyword>
<protein>
    <submittedName>
        <fullName evidence="3">CBS domain-containing protein</fullName>
    </submittedName>
</protein>
<dbReference type="Pfam" id="PF00571">
    <property type="entry name" value="CBS"/>
    <property type="match status" value="1"/>
</dbReference>
<dbReference type="AlphaFoldDB" id="A0A502HH19"/>
<comment type="caution">
    <text evidence="3">The sequence shown here is derived from an EMBL/GenBank/DDBJ whole genome shotgun (WGS) entry which is preliminary data.</text>
</comment>
<gene>
    <name evidence="3" type="ORF">EAH73_00040</name>
</gene>
<feature type="domain" description="CBS" evidence="2">
    <location>
        <begin position="1"/>
        <end position="59"/>
    </location>
</feature>
<dbReference type="EMBL" id="RCYZ01000001">
    <property type="protein sequence ID" value="TPG72470.1"/>
    <property type="molecule type" value="Genomic_DNA"/>
</dbReference>
<evidence type="ECO:0000256" key="1">
    <source>
        <dbReference type="PROSITE-ProRule" id="PRU00703"/>
    </source>
</evidence>
<dbReference type="PROSITE" id="PS51371">
    <property type="entry name" value="CBS"/>
    <property type="match status" value="1"/>
</dbReference>
<organism evidence="3 4">
    <name type="scientific">Hymenobacter nivis</name>
    <dbReference type="NCBI Taxonomy" id="1850093"/>
    <lineage>
        <taxon>Bacteria</taxon>
        <taxon>Pseudomonadati</taxon>
        <taxon>Bacteroidota</taxon>
        <taxon>Cytophagia</taxon>
        <taxon>Cytophagales</taxon>
        <taxon>Hymenobacteraceae</taxon>
        <taxon>Hymenobacter</taxon>
    </lineage>
</organism>
<evidence type="ECO:0000313" key="3">
    <source>
        <dbReference type="EMBL" id="TPG72470.1"/>
    </source>
</evidence>
<dbReference type="SUPFAM" id="SSF54631">
    <property type="entry name" value="CBS-domain pair"/>
    <property type="match status" value="1"/>
</dbReference>
<dbReference type="InterPro" id="IPR000644">
    <property type="entry name" value="CBS_dom"/>
</dbReference>
<dbReference type="Gene3D" id="3.10.580.10">
    <property type="entry name" value="CBS-domain"/>
    <property type="match status" value="1"/>
</dbReference>
<dbReference type="Proteomes" id="UP000317646">
    <property type="component" value="Unassembled WGS sequence"/>
</dbReference>
<evidence type="ECO:0000313" key="4">
    <source>
        <dbReference type="Proteomes" id="UP000317646"/>
    </source>
</evidence>
<name>A0A502HH19_9BACT</name>
<dbReference type="InterPro" id="IPR046342">
    <property type="entry name" value="CBS_dom_sf"/>
</dbReference>
<reference evidence="3 4" key="1">
    <citation type="journal article" date="2019" name="Environ. Microbiol.">
        <title>Species interactions and distinct microbial communities in high Arctic permafrost affected cryosols are associated with the CH4 and CO2 gas fluxes.</title>
        <authorList>
            <person name="Altshuler I."/>
            <person name="Hamel J."/>
            <person name="Turney S."/>
            <person name="Magnuson E."/>
            <person name="Levesque R."/>
            <person name="Greer C."/>
            <person name="Whyte L.G."/>
        </authorList>
    </citation>
    <scope>NUCLEOTIDE SEQUENCE [LARGE SCALE GENOMIC DNA]</scope>
    <source>
        <strain evidence="3 4">S9.2P</strain>
    </source>
</reference>
<sequence length="61" mass="6750">MTPPLAIVGPADDLEHTLALLDRHGAYALPVCEEDGRYLGFILKSAILARYRRQLIQDSQG</sequence>
<proteinExistence type="predicted"/>
<keyword evidence="4" id="KW-1185">Reference proteome</keyword>